<dbReference type="GeneID" id="96905267"/>
<feature type="region of interest" description="Disordered" evidence="1">
    <location>
        <begin position="793"/>
        <end position="842"/>
    </location>
</feature>
<dbReference type="AlphaFoldDB" id="G0VJB1"/>
<dbReference type="InterPro" id="IPR029071">
    <property type="entry name" value="Ubiquitin-like_domsf"/>
</dbReference>
<dbReference type="OrthoDB" id="4066580at2759"/>
<dbReference type="InParanoid" id="G0VJB1"/>
<dbReference type="Gene3D" id="3.10.20.90">
    <property type="entry name" value="Phosphatidylinositol 3-kinase Catalytic Subunit, Chain A, domain 1"/>
    <property type="match status" value="1"/>
</dbReference>
<feature type="compositionally biased region" description="Polar residues" evidence="1">
    <location>
        <begin position="831"/>
        <end position="842"/>
    </location>
</feature>
<evidence type="ECO:0000256" key="1">
    <source>
        <dbReference type="SAM" id="MobiDB-lite"/>
    </source>
</evidence>
<protein>
    <recommendedName>
        <fullName evidence="4">Ubiquitin-like domain-containing protein</fullName>
    </recommendedName>
</protein>
<proteinExistence type="predicted"/>
<dbReference type="eggNOG" id="ENOG502QUV9">
    <property type="taxonomic scope" value="Eukaryota"/>
</dbReference>
<gene>
    <name evidence="2" type="primary">NCAS0H02800</name>
    <name evidence="2" type="ordered locus">NCAS_0H02800</name>
</gene>
<evidence type="ECO:0008006" key="4">
    <source>
        <dbReference type="Google" id="ProtNLM"/>
    </source>
</evidence>
<evidence type="ECO:0000313" key="2">
    <source>
        <dbReference type="EMBL" id="CCC71590.1"/>
    </source>
</evidence>
<sequence length="842" mass="96457">MMELSVEPSIEIEVRSNDPHILLPSDLLKVRVLPCTPVSRLLQYIHSRIHVRLLDTTNLVFDSEGVERDEGHLGPVSDYCLFQSSREIPLDETCRSLTAEVTFERRTLGGSGMAINLDYDMEDMDNEFKSIRVHYQLNTLSMCDKFIPNEKELEKISLDTSFGNLKSNAIESVVEYESNHETMCGLGDKHVPSDITKFKFQGQNDSTIMPQDNMRLSELLGGIDISPSRINYVTAMFCIEHSQDISALNEESLEVIEFVSDVGLSMHKMTVDSQTTVEQVKEFICSIYKHSKDISPLDIKLIYRGNLLRILNDDGTNTLILDLVVAGESSIKLHVLFDADHLEIEHEFWDNSSVEQVNVSGSEEFTSHGAEVEVESVFSQDNAVVRFFTESGVEIQPTETLYKKCIVDGKEVFIEANELEPVMSHLIIQGVKVPITNDEYQIIDGQINLSGSIIDKIANEFNIHVPRNNPLQKSRKPSPTRTIPLVMAHRRNIWHRIVQFFRTGIPLTILLLRTLYLLAKNSLVTLFVVLEFSTLLPVKFTILLALGFTIRTLWVTQEIHDLWIIHFHLDEIDAVKFDKILSGVRSHLLTDQSYKRLFKNGSFMECLKCDELEDDRRKMYRDTLGVEGFEAEDEDEFLATFDKFIEQVIKGMVPLEDGSEILDDMLVAFLLNYERNKETMEPDRLQRNKELMFAIMREIDKINIESLPFYLRWFEWYQERIESVSITDVLDKFVPNPPEDNLLHATYKNICLFMLLFLPGVSEKVDAITTNRQHMRRLRQAADTLASVAEPVAVPVPDTLEMPEEQSDTSEDDDVAQEMLREHNRSDQDEAQTSGMQLHSDA</sequence>
<dbReference type="STRING" id="1064592.G0VJB1"/>
<evidence type="ECO:0000313" key="3">
    <source>
        <dbReference type="Proteomes" id="UP000001640"/>
    </source>
</evidence>
<accession>G0VJB1</accession>
<organism evidence="2 3">
    <name type="scientific">Naumovozyma castellii</name>
    <name type="common">Yeast</name>
    <name type="synonym">Saccharomyces castellii</name>
    <dbReference type="NCBI Taxonomy" id="27288"/>
    <lineage>
        <taxon>Eukaryota</taxon>
        <taxon>Fungi</taxon>
        <taxon>Dikarya</taxon>
        <taxon>Ascomycota</taxon>
        <taxon>Saccharomycotina</taxon>
        <taxon>Saccharomycetes</taxon>
        <taxon>Saccharomycetales</taxon>
        <taxon>Saccharomycetaceae</taxon>
        <taxon>Naumovozyma</taxon>
    </lineage>
</organism>
<dbReference type="FunCoup" id="G0VJB1">
    <property type="interactions" value="214"/>
</dbReference>
<dbReference type="Proteomes" id="UP000001640">
    <property type="component" value="Chromosome 8"/>
</dbReference>
<name>G0VJB1_NAUCA</name>
<dbReference type="HOGENOM" id="CLU_337435_0_0_1"/>
<reference evidence="2 3" key="1">
    <citation type="journal article" date="2011" name="Proc. Natl. Acad. Sci. U.S.A.">
        <title>Evolutionary erosion of yeast sex chromosomes by mating-type switching accidents.</title>
        <authorList>
            <person name="Gordon J.L."/>
            <person name="Armisen D."/>
            <person name="Proux-Wera E."/>
            <person name="Oheigeartaigh S.S."/>
            <person name="Byrne K.P."/>
            <person name="Wolfe K.H."/>
        </authorList>
    </citation>
    <scope>NUCLEOTIDE SEQUENCE [LARGE SCALE GENOMIC DNA]</scope>
    <source>
        <strain evidence="3">ATCC 76901 / BCRC 22586 / CBS 4309 / NBRC 1992 / NRRL Y-12630</strain>
    </source>
</reference>
<keyword evidence="3" id="KW-1185">Reference proteome</keyword>
<dbReference type="RefSeq" id="XP_003677937.1">
    <property type="nucleotide sequence ID" value="XM_003677889.1"/>
</dbReference>
<dbReference type="OMA" id="VQINQEY"/>
<dbReference type="SUPFAM" id="SSF54236">
    <property type="entry name" value="Ubiquitin-like"/>
    <property type="match status" value="1"/>
</dbReference>
<reference key="2">
    <citation type="submission" date="2011-08" db="EMBL/GenBank/DDBJ databases">
        <title>Genome sequence of Naumovozyma castellii.</title>
        <authorList>
            <person name="Gordon J.L."/>
            <person name="Armisen D."/>
            <person name="Proux-Wera E."/>
            <person name="OhEigeartaigh S.S."/>
            <person name="Byrne K.P."/>
            <person name="Wolfe K.H."/>
        </authorList>
    </citation>
    <scope>NUCLEOTIDE SEQUENCE</scope>
    <source>
        <strain>Type strain:CBS 4309</strain>
    </source>
</reference>
<dbReference type="KEGG" id="ncs:NCAS_0H02800"/>
<dbReference type="EMBL" id="HE576759">
    <property type="protein sequence ID" value="CCC71590.1"/>
    <property type="molecule type" value="Genomic_DNA"/>
</dbReference>
<feature type="compositionally biased region" description="Basic and acidic residues" evidence="1">
    <location>
        <begin position="819"/>
        <end position="828"/>
    </location>
</feature>
<feature type="compositionally biased region" description="Acidic residues" evidence="1">
    <location>
        <begin position="801"/>
        <end position="816"/>
    </location>
</feature>